<keyword evidence="1" id="KW-0812">Transmembrane</keyword>
<feature type="transmembrane region" description="Helical" evidence="1">
    <location>
        <begin position="22"/>
        <end position="41"/>
    </location>
</feature>
<name>A0ABY2JHM6_9MICO</name>
<dbReference type="Proteomes" id="UP000297851">
    <property type="component" value="Unassembled WGS sequence"/>
</dbReference>
<dbReference type="EMBL" id="SOGO01000016">
    <property type="protein sequence ID" value="TFD04832.1"/>
    <property type="molecule type" value="Genomic_DNA"/>
</dbReference>
<sequence length="136" mass="14438">MVAAAATILIYTAREDVVGADLIGAVVLLVLVVPMLAFARLRISVDWRGLKVVTRILGIPLKSIPLSEIESVCTDALGPMQWGGWGYRFMPGRSAIILRIGPGIVINLTNGKQFAISLNSPETPAALLSTLSTPAE</sequence>
<evidence type="ECO:0000313" key="2">
    <source>
        <dbReference type="EMBL" id="TFD04832.1"/>
    </source>
</evidence>
<proteinExistence type="predicted"/>
<evidence type="ECO:0000313" key="3">
    <source>
        <dbReference type="Proteomes" id="UP000297851"/>
    </source>
</evidence>
<accession>A0ABY2JHM6</accession>
<keyword evidence="1" id="KW-0472">Membrane</keyword>
<keyword evidence="3" id="KW-1185">Reference proteome</keyword>
<comment type="caution">
    <text evidence="2">The sequence shown here is derived from an EMBL/GenBank/DDBJ whole genome shotgun (WGS) entry which is preliminary data.</text>
</comment>
<evidence type="ECO:0008006" key="4">
    <source>
        <dbReference type="Google" id="ProtNLM"/>
    </source>
</evidence>
<organism evidence="2 3">
    <name type="scientific">Cryobacterium sandaracinum</name>
    <dbReference type="NCBI Taxonomy" id="1259247"/>
    <lineage>
        <taxon>Bacteria</taxon>
        <taxon>Bacillati</taxon>
        <taxon>Actinomycetota</taxon>
        <taxon>Actinomycetes</taxon>
        <taxon>Micrococcales</taxon>
        <taxon>Microbacteriaceae</taxon>
        <taxon>Cryobacterium</taxon>
    </lineage>
</organism>
<evidence type="ECO:0000256" key="1">
    <source>
        <dbReference type="SAM" id="Phobius"/>
    </source>
</evidence>
<reference evidence="2 3" key="1">
    <citation type="submission" date="2019-03" db="EMBL/GenBank/DDBJ databases">
        <title>Genomics of glacier-inhabiting Cryobacterium strains.</title>
        <authorList>
            <person name="Liu Q."/>
            <person name="Xin Y.-H."/>
        </authorList>
    </citation>
    <scope>NUCLEOTIDE SEQUENCE [LARGE SCALE GENOMIC DNA]</scope>
    <source>
        <strain evidence="2 3">TMT2-16</strain>
    </source>
</reference>
<gene>
    <name evidence="2" type="ORF">E3T25_04770</name>
</gene>
<protein>
    <recommendedName>
        <fullName evidence="4">Bacterial Pleckstrin homology domain-containing protein</fullName>
    </recommendedName>
</protein>
<keyword evidence="1" id="KW-1133">Transmembrane helix</keyword>
<dbReference type="RefSeq" id="WP_134372624.1">
    <property type="nucleotide sequence ID" value="NZ_SOGO01000016.1"/>
</dbReference>